<reference evidence="2" key="1">
    <citation type="journal article" date="2022" name="Nat. Commun.">
        <title>Chromosome evolution and the genetic basis of agronomically important traits in greater yam.</title>
        <authorList>
            <person name="Bredeson J.V."/>
            <person name="Lyons J.B."/>
            <person name="Oniyinde I.O."/>
            <person name="Okereke N.R."/>
            <person name="Kolade O."/>
            <person name="Nnabue I."/>
            <person name="Nwadili C.O."/>
            <person name="Hribova E."/>
            <person name="Parker M."/>
            <person name="Nwogha J."/>
            <person name="Shu S."/>
            <person name="Carlson J."/>
            <person name="Kariba R."/>
            <person name="Muthemba S."/>
            <person name="Knop K."/>
            <person name="Barton G.J."/>
            <person name="Sherwood A.V."/>
            <person name="Lopez-Montes A."/>
            <person name="Asiedu R."/>
            <person name="Jamnadass R."/>
            <person name="Muchugi A."/>
            <person name="Goodstein D."/>
            <person name="Egesi C.N."/>
            <person name="Featherston J."/>
            <person name="Asfaw A."/>
            <person name="Simpson G.G."/>
            <person name="Dolezel J."/>
            <person name="Hendre P.S."/>
            <person name="Van Deynze A."/>
            <person name="Kumar P.L."/>
            <person name="Obidiegwu J.E."/>
            <person name="Bhattacharjee R."/>
            <person name="Rokhsar D.S."/>
        </authorList>
    </citation>
    <scope>NUCLEOTIDE SEQUENCE [LARGE SCALE GENOMIC DNA]</scope>
    <source>
        <strain evidence="2">cv. TDa95/00328</strain>
    </source>
</reference>
<keyword evidence="2" id="KW-1185">Reference proteome</keyword>
<organism evidence="1 2">
    <name type="scientific">Dioscorea alata</name>
    <name type="common">Purple yam</name>
    <dbReference type="NCBI Taxonomy" id="55571"/>
    <lineage>
        <taxon>Eukaryota</taxon>
        <taxon>Viridiplantae</taxon>
        <taxon>Streptophyta</taxon>
        <taxon>Embryophyta</taxon>
        <taxon>Tracheophyta</taxon>
        <taxon>Spermatophyta</taxon>
        <taxon>Magnoliopsida</taxon>
        <taxon>Liliopsida</taxon>
        <taxon>Dioscoreales</taxon>
        <taxon>Dioscoreaceae</taxon>
        <taxon>Dioscorea</taxon>
    </lineage>
</organism>
<accession>A0ACB7WAT0</accession>
<evidence type="ECO:0000313" key="1">
    <source>
        <dbReference type="EMBL" id="KAH7685027.1"/>
    </source>
</evidence>
<evidence type="ECO:0000313" key="2">
    <source>
        <dbReference type="Proteomes" id="UP000827976"/>
    </source>
</evidence>
<dbReference type="Proteomes" id="UP000827976">
    <property type="component" value="Chromosome 4"/>
</dbReference>
<protein>
    <submittedName>
        <fullName evidence="1">Translational machinery components domain-containing protein</fullName>
    </submittedName>
</protein>
<name>A0ACB7WAT0_DIOAL</name>
<sequence>MAASSAASTAHMLRLVLTCRKITAEVTIPRTGAIVAMASSGEQEFVQQHRARLLSRFPRSRSIWDARDAARVGEKLGLRLRGAGVDVVEVDLDLELSRPPHYRRPLASLFQSVQQAGVRVAGADKLKWP</sequence>
<comment type="caution">
    <text evidence="1">The sequence shown here is derived from an EMBL/GenBank/DDBJ whole genome shotgun (WGS) entry which is preliminary data.</text>
</comment>
<proteinExistence type="predicted"/>
<dbReference type="EMBL" id="CM037014">
    <property type="protein sequence ID" value="KAH7685027.1"/>
    <property type="molecule type" value="Genomic_DNA"/>
</dbReference>
<gene>
    <name evidence="1" type="ORF">IHE45_04G013800</name>
</gene>